<protein>
    <recommendedName>
        <fullName evidence="5">Transmembrane protein</fullName>
    </recommendedName>
</protein>
<accession>A0A8H3CEP9</accession>
<evidence type="ECO:0008006" key="5">
    <source>
        <dbReference type="Google" id="ProtNLM"/>
    </source>
</evidence>
<dbReference type="Proteomes" id="UP000663843">
    <property type="component" value="Unassembled WGS sequence"/>
</dbReference>
<feature type="transmembrane region" description="Helical" evidence="2">
    <location>
        <begin position="460"/>
        <end position="488"/>
    </location>
</feature>
<comment type="caution">
    <text evidence="3">The sequence shown here is derived from an EMBL/GenBank/DDBJ whole genome shotgun (WGS) entry which is preliminary data.</text>
</comment>
<reference evidence="3" key="1">
    <citation type="submission" date="2021-01" db="EMBL/GenBank/DDBJ databases">
        <authorList>
            <person name="Kaushik A."/>
        </authorList>
    </citation>
    <scope>NUCLEOTIDE SEQUENCE</scope>
    <source>
        <strain evidence="3">AG2-2IIIB</strain>
    </source>
</reference>
<name>A0A8H3CEP9_9AGAM</name>
<feature type="region of interest" description="Disordered" evidence="1">
    <location>
        <begin position="1"/>
        <end position="242"/>
    </location>
</feature>
<feature type="transmembrane region" description="Helical" evidence="2">
    <location>
        <begin position="416"/>
        <end position="439"/>
    </location>
</feature>
<evidence type="ECO:0000313" key="4">
    <source>
        <dbReference type="Proteomes" id="UP000663843"/>
    </source>
</evidence>
<evidence type="ECO:0000256" key="2">
    <source>
        <dbReference type="SAM" id="Phobius"/>
    </source>
</evidence>
<keyword evidence="2" id="KW-0472">Membrane</keyword>
<feature type="compositionally biased region" description="Polar residues" evidence="1">
    <location>
        <begin position="177"/>
        <end position="203"/>
    </location>
</feature>
<feature type="compositionally biased region" description="Low complexity" evidence="1">
    <location>
        <begin position="53"/>
        <end position="63"/>
    </location>
</feature>
<sequence>MASSRASPLPRRVASSPRQLSTVMDGDEATPSTSQMTRSKVSNHSVNEELESSRSTVPFPSSSNEQSNDQPEDRDQGSFTAVIQALRSIVQTPPTSEDGHDLTLVPPTSPPQSASAPQLGTPLRAPKPSPSAFRSPSDDRIRRRSSPLKPSISNVDSLSSSRHDGAPKKVSFDHASSGPTVSMQNLSNVLQVSTHPSHNNSPGHGTPIRGHSTPTRGHGARGTPVKGHSTGGSHSRSQSPRRFWTLSRMTSPGEPWGAEDPYRLHLQLDRLRRRRDAILRCWDQALRQIYRHFLLRLPSVYFTRVSKVFEEAELSRVEVQKMIDASKRARRRRLRRGQRQAHSESNELDFWPNEQEWTTPIVSPSLQRFKQSWDEFMDSLQKEWKTLNVVSALLLSAILTMFQVEGSDQPVMRTAALIALVCALWSLTFGCIYILRFSTMRSMHKASRWAEEAQKHATCIWWNVWVFLSLPSVFLAWSVISFCVAILAFSWTTGSVTPPSPISDKAAIGPRLGITAVFLLGLLYFIRVVKTLRKYADPLPRHWALHSPPPISALDLGPGQDVPELDLERAEGIALGNVKAAADRAEAEEEAVKERERGRGLIRGIRNFVW</sequence>
<feature type="compositionally biased region" description="Basic and acidic residues" evidence="1">
    <location>
        <begin position="161"/>
        <end position="172"/>
    </location>
</feature>
<evidence type="ECO:0000256" key="1">
    <source>
        <dbReference type="SAM" id="MobiDB-lite"/>
    </source>
</evidence>
<dbReference type="AlphaFoldDB" id="A0A8H3CEP9"/>
<proteinExistence type="predicted"/>
<feature type="compositionally biased region" description="Polar residues" evidence="1">
    <location>
        <begin position="151"/>
        <end position="160"/>
    </location>
</feature>
<dbReference type="EMBL" id="CAJMWT010003925">
    <property type="protein sequence ID" value="CAE6481141.1"/>
    <property type="molecule type" value="Genomic_DNA"/>
</dbReference>
<feature type="compositionally biased region" description="Polar residues" evidence="1">
    <location>
        <begin position="231"/>
        <end position="240"/>
    </location>
</feature>
<evidence type="ECO:0000313" key="3">
    <source>
        <dbReference type="EMBL" id="CAE6481141.1"/>
    </source>
</evidence>
<keyword evidence="2" id="KW-1133">Transmembrane helix</keyword>
<gene>
    <name evidence="3" type="ORF">RDB_LOCUS118456</name>
</gene>
<feature type="compositionally biased region" description="Polar residues" evidence="1">
    <location>
        <begin position="30"/>
        <end position="45"/>
    </location>
</feature>
<keyword evidence="2" id="KW-0812">Transmembrane</keyword>
<feature type="transmembrane region" description="Helical" evidence="2">
    <location>
        <begin position="508"/>
        <end position="526"/>
    </location>
</feature>
<organism evidence="3 4">
    <name type="scientific">Rhizoctonia solani</name>
    <dbReference type="NCBI Taxonomy" id="456999"/>
    <lineage>
        <taxon>Eukaryota</taxon>
        <taxon>Fungi</taxon>
        <taxon>Dikarya</taxon>
        <taxon>Basidiomycota</taxon>
        <taxon>Agaricomycotina</taxon>
        <taxon>Agaricomycetes</taxon>
        <taxon>Cantharellales</taxon>
        <taxon>Ceratobasidiaceae</taxon>
        <taxon>Rhizoctonia</taxon>
    </lineage>
</organism>